<dbReference type="SMR" id="A0A482X538"/>
<accession>A0A482X538</accession>
<dbReference type="GO" id="GO:0051723">
    <property type="term" value="F:protein methylesterase activity"/>
    <property type="evidence" value="ECO:0007669"/>
    <property type="project" value="UniProtKB-EC"/>
</dbReference>
<evidence type="ECO:0000259" key="8">
    <source>
        <dbReference type="Pfam" id="PF12697"/>
    </source>
</evidence>
<dbReference type="AlphaFoldDB" id="A0A482X538"/>
<dbReference type="InterPro" id="IPR016812">
    <property type="entry name" value="PPase_methylesterase_euk"/>
</dbReference>
<evidence type="ECO:0000256" key="6">
    <source>
        <dbReference type="PIRSR" id="PIRSR022950-1"/>
    </source>
</evidence>
<name>A0A482X538_LAOST</name>
<evidence type="ECO:0000256" key="1">
    <source>
        <dbReference type="ARBA" id="ARBA00008645"/>
    </source>
</evidence>
<evidence type="ECO:0000256" key="5">
    <source>
        <dbReference type="PIRNR" id="PIRNR022950"/>
    </source>
</evidence>
<evidence type="ECO:0000256" key="3">
    <source>
        <dbReference type="ARBA" id="ARBA00022801"/>
    </source>
</evidence>
<feature type="domain" description="AB hydrolase-1" evidence="8">
    <location>
        <begin position="73"/>
        <end position="209"/>
    </location>
</feature>
<dbReference type="PANTHER" id="PTHR14189">
    <property type="entry name" value="PROTEIN PHOSPHATASE METHYLESTERASE-1 RELATED"/>
    <property type="match status" value="1"/>
</dbReference>
<evidence type="ECO:0000313" key="10">
    <source>
        <dbReference type="Proteomes" id="UP000291343"/>
    </source>
</evidence>
<evidence type="ECO:0000313" key="9">
    <source>
        <dbReference type="EMBL" id="RZF40897.1"/>
    </source>
</evidence>
<feature type="active site" evidence="6">
    <location>
        <position position="360"/>
    </location>
</feature>
<comment type="catalytic activity">
    <reaction evidence="4">
        <text>[phosphatase 2A protein]-C-terminal L-leucine methyl ester + H2O = [phosphatase 2A protein]-C-terminal L-leucine + methanol + H(+)</text>
        <dbReference type="Rhea" id="RHEA:48548"/>
        <dbReference type="Rhea" id="RHEA-COMP:12134"/>
        <dbReference type="Rhea" id="RHEA-COMP:12135"/>
        <dbReference type="ChEBI" id="CHEBI:15377"/>
        <dbReference type="ChEBI" id="CHEBI:15378"/>
        <dbReference type="ChEBI" id="CHEBI:17790"/>
        <dbReference type="ChEBI" id="CHEBI:90516"/>
        <dbReference type="ChEBI" id="CHEBI:90517"/>
        <dbReference type="EC" id="3.1.1.89"/>
    </reaction>
</comment>
<organism evidence="9 10">
    <name type="scientific">Laodelphax striatellus</name>
    <name type="common">Small brown planthopper</name>
    <name type="synonym">Delphax striatella</name>
    <dbReference type="NCBI Taxonomy" id="195883"/>
    <lineage>
        <taxon>Eukaryota</taxon>
        <taxon>Metazoa</taxon>
        <taxon>Ecdysozoa</taxon>
        <taxon>Arthropoda</taxon>
        <taxon>Hexapoda</taxon>
        <taxon>Insecta</taxon>
        <taxon>Pterygota</taxon>
        <taxon>Neoptera</taxon>
        <taxon>Paraneoptera</taxon>
        <taxon>Hemiptera</taxon>
        <taxon>Auchenorrhyncha</taxon>
        <taxon>Fulgoroidea</taxon>
        <taxon>Delphacidae</taxon>
        <taxon>Criomorphinae</taxon>
        <taxon>Laodelphax</taxon>
    </lineage>
</organism>
<dbReference type="InterPro" id="IPR029058">
    <property type="entry name" value="AB_hydrolase_fold"/>
</dbReference>
<feature type="active site" evidence="6">
    <location>
        <position position="149"/>
    </location>
</feature>
<dbReference type="PIRSF" id="PIRSF022950">
    <property type="entry name" value="PPase_methylesterase_euk"/>
    <property type="match status" value="1"/>
</dbReference>
<evidence type="ECO:0000256" key="2">
    <source>
        <dbReference type="ARBA" id="ARBA00022487"/>
    </source>
</evidence>
<evidence type="ECO:0000256" key="7">
    <source>
        <dbReference type="SAM" id="MobiDB-lite"/>
    </source>
</evidence>
<keyword evidence="10" id="KW-1185">Reference proteome</keyword>
<dbReference type="InterPro" id="IPR000073">
    <property type="entry name" value="AB_hydrolase_1"/>
</dbReference>
<keyword evidence="2 5" id="KW-0719">Serine esterase</keyword>
<comment type="similarity">
    <text evidence="1 5">Belongs to the AB hydrolase superfamily.</text>
</comment>
<keyword evidence="3 5" id="KW-0378">Hydrolase</keyword>
<sequence length="397" mass="43477">MSSFQKGMFTSKLPPRSMLQANGSNSTKRTRLGGPPQDFTPITWDHYFTERSDVKVGDNQFRVYKVGTTGPLLLLLHGGGCSALSWALFAKIIVELADCQVMAMDLRGHGDSITTDDEDLSIETMTKDVVDVVLAYAPDVDAMVVMGHSMGGAVAVHVAHAAPLERAILGVVVIDVVEGTALSALASMQCFLRSRPQSFQSLSDAVRWSLQSGQLKNAESAKVSMPGQIKNLKTNKTGVQELDCSKEKGVEREGEETFLTAEKDTILEEEDAAEDGTEVKKNFKVPTSAKNYGWRVELRRSERFWPGWFAGLSKLFLSAHAQKLLLLANLDRLDTDLTVGQMQGKFEMHAFETVQGRVGHSVHEDVPDSVARVVATFLTRNKFAQPKGDFHGQISCG</sequence>
<dbReference type="SUPFAM" id="SSF53474">
    <property type="entry name" value="alpha/beta-Hydrolases"/>
    <property type="match status" value="1"/>
</dbReference>
<dbReference type="Proteomes" id="UP000291343">
    <property type="component" value="Unassembled WGS sequence"/>
</dbReference>
<dbReference type="PANTHER" id="PTHR14189:SF0">
    <property type="entry name" value="PROTEIN PHOSPHATASE METHYLESTERASE 1"/>
    <property type="match status" value="1"/>
</dbReference>
<protein>
    <recommendedName>
        <fullName evidence="5">Protein phosphatase methylesterase 1</fullName>
        <shortName evidence="5">PME-1</shortName>
        <ecNumber evidence="5">3.1.1.-</ecNumber>
    </recommendedName>
</protein>
<gene>
    <name evidence="9" type="ORF">LSTR_LSTR015053</name>
</gene>
<comment type="caution">
    <text evidence="9">The sequence shown here is derived from an EMBL/GenBank/DDBJ whole genome shotgun (WGS) entry which is preliminary data.</text>
</comment>
<evidence type="ECO:0000256" key="4">
    <source>
        <dbReference type="ARBA" id="ARBA00049203"/>
    </source>
</evidence>
<feature type="active site" evidence="6">
    <location>
        <position position="175"/>
    </location>
</feature>
<dbReference type="FunCoup" id="A0A482X538">
    <property type="interactions" value="2457"/>
</dbReference>
<dbReference type="EMBL" id="QKKF02017565">
    <property type="protein sequence ID" value="RZF40897.1"/>
    <property type="molecule type" value="Genomic_DNA"/>
</dbReference>
<proteinExistence type="inferred from homology"/>
<dbReference type="OrthoDB" id="194865at2759"/>
<dbReference type="Gene3D" id="3.40.50.1820">
    <property type="entry name" value="alpha/beta hydrolase"/>
    <property type="match status" value="1"/>
</dbReference>
<feature type="region of interest" description="Disordered" evidence="7">
    <location>
        <begin position="1"/>
        <end position="36"/>
    </location>
</feature>
<dbReference type="InParanoid" id="A0A482X538"/>
<dbReference type="STRING" id="195883.A0A482X538"/>
<dbReference type="Pfam" id="PF12697">
    <property type="entry name" value="Abhydrolase_6"/>
    <property type="match status" value="1"/>
</dbReference>
<dbReference type="EC" id="3.1.1.-" evidence="5"/>
<reference evidence="9 10" key="1">
    <citation type="journal article" date="2017" name="Gigascience">
        <title>Genome sequence of the small brown planthopper, Laodelphax striatellus.</title>
        <authorList>
            <person name="Zhu J."/>
            <person name="Jiang F."/>
            <person name="Wang X."/>
            <person name="Yang P."/>
            <person name="Bao Y."/>
            <person name="Zhao W."/>
            <person name="Wang W."/>
            <person name="Lu H."/>
            <person name="Wang Q."/>
            <person name="Cui N."/>
            <person name="Li J."/>
            <person name="Chen X."/>
            <person name="Luo L."/>
            <person name="Yu J."/>
            <person name="Kang L."/>
            <person name="Cui F."/>
        </authorList>
    </citation>
    <scope>NUCLEOTIDE SEQUENCE [LARGE SCALE GENOMIC DNA]</scope>
    <source>
        <strain evidence="9">Lst14</strain>
    </source>
</reference>
<comment type="function">
    <text evidence="5">Demethylates proteins that have been reversibly carboxymethylated.</text>
</comment>